<keyword evidence="1" id="KW-0449">Lipoprotein</keyword>
<reference evidence="1 2" key="1">
    <citation type="submission" date="2017-05" db="EMBL/GenBank/DDBJ databases">
        <title>Genomic insights into alkan degradation activity of Oleiphilus messinensis.</title>
        <authorList>
            <person name="Kozyavkin S.A."/>
            <person name="Slesarev A.I."/>
            <person name="Golyshin P.N."/>
            <person name="Korzhenkov A."/>
            <person name="Golyshina O.N."/>
            <person name="Toshchakov S.V."/>
        </authorList>
    </citation>
    <scope>NUCLEOTIDE SEQUENCE [LARGE SCALE GENOMIC DNA]</scope>
    <source>
        <strain evidence="1 2">ME102</strain>
    </source>
</reference>
<accession>A0A1Y0I229</accession>
<organism evidence="1 2">
    <name type="scientific">Oleiphilus messinensis</name>
    <dbReference type="NCBI Taxonomy" id="141451"/>
    <lineage>
        <taxon>Bacteria</taxon>
        <taxon>Pseudomonadati</taxon>
        <taxon>Pseudomonadota</taxon>
        <taxon>Gammaproteobacteria</taxon>
        <taxon>Oceanospirillales</taxon>
        <taxon>Oleiphilaceae</taxon>
        <taxon>Oleiphilus</taxon>
    </lineage>
</organism>
<sequence length="552" mass="60500">MQFIQFTDQSAHSQKYLHRTPSNQNPHHYLLPVVLVFSCLSPAATAAFRDDGRAILEQNESYTAQSGEAVYGSSGQETVLIEEDVQTVTLDGNIERVELPGQLSNYQWAIAGTRTTLQQNNTSIVQLLGQNNPTTFVFSDGAASLALSGLNQASLNGVELSATASTLSVTLDENDVSSTVPSNTALNAPEVTGITTTFPDSLANTYQSQFNRYTSVLADNGEAIHIVAQNSLSEGQIIRARNVLVHFLTDYSGSTYGSDKTDITRKMAENGATLLLLNGRDDGSNSAAELDGQPLYEEEIQVEGDTRYINQQYDDHRDATYEEILHMVHDYGIGIDGDNSLPGVRPNYQAEIRSAQTNALSSGLWGIDAEDWIAELQGENSLTQEYLAAVIDVYYGLWGAWTESNDMGMWGLYRAKVRADIVTNDPQGQSLLENRFFHPWLTYNAQIDSSFSGTFYLRFDNSMPYTHHAQYLKDITLTGSNNTQVVINAFDNNITGNTGTNTVHFSGASSEYSITTISGVTRVNDTVSNRDGQNTLTGIEILQFTDISVAIQ</sequence>
<proteinExistence type="predicted"/>
<keyword evidence="2" id="KW-1185">Reference proteome</keyword>
<dbReference type="AlphaFoldDB" id="A0A1Y0I229"/>
<evidence type="ECO:0000313" key="2">
    <source>
        <dbReference type="Proteomes" id="UP000196027"/>
    </source>
</evidence>
<evidence type="ECO:0000313" key="1">
    <source>
        <dbReference type="EMBL" id="ARU54269.1"/>
    </source>
</evidence>
<dbReference type="RefSeq" id="WP_198343173.1">
    <property type="nucleotide sequence ID" value="NZ_CP021425.1"/>
</dbReference>
<dbReference type="Proteomes" id="UP000196027">
    <property type="component" value="Chromosome"/>
</dbReference>
<name>A0A1Y0I229_9GAMM</name>
<gene>
    <name evidence="1" type="ORF">OLMES_0161</name>
</gene>
<dbReference type="KEGG" id="ome:OLMES_0161"/>
<dbReference type="EMBL" id="CP021425">
    <property type="protein sequence ID" value="ARU54269.1"/>
    <property type="molecule type" value="Genomic_DNA"/>
</dbReference>
<protein>
    <submittedName>
        <fullName evidence="1">Lipoprotein</fullName>
    </submittedName>
</protein>